<accession>A0AAV0IYB0</accession>
<protein>
    <submittedName>
        <fullName evidence="1">Uncharacterized protein</fullName>
    </submittedName>
</protein>
<gene>
    <name evidence="1" type="ORF">LITE_LOCUS11422</name>
</gene>
<evidence type="ECO:0000313" key="1">
    <source>
        <dbReference type="EMBL" id="CAI0401989.1"/>
    </source>
</evidence>
<name>A0AAV0IYB0_9ROSI</name>
<dbReference type="AlphaFoldDB" id="A0AAV0IYB0"/>
<keyword evidence="2" id="KW-1185">Reference proteome</keyword>
<evidence type="ECO:0000313" key="2">
    <source>
        <dbReference type="Proteomes" id="UP001154282"/>
    </source>
</evidence>
<organism evidence="1 2">
    <name type="scientific">Linum tenue</name>
    <dbReference type="NCBI Taxonomy" id="586396"/>
    <lineage>
        <taxon>Eukaryota</taxon>
        <taxon>Viridiplantae</taxon>
        <taxon>Streptophyta</taxon>
        <taxon>Embryophyta</taxon>
        <taxon>Tracheophyta</taxon>
        <taxon>Spermatophyta</taxon>
        <taxon>Magnoliopsida</taxon>
        <taxon>eudicotyledons</taxon>
        <taxon>Gunneridae</taxon>
        <taxon>Pentapetalae</taxon>
        <taxon>rosids</taxon>
        <taxon>fabids</taxon>
        <taxon>Malpighiales</taxon>
        <taxon>Linaceae</taxon>
        <taxon>Linum</taxon>
    </lineage>
</organism>
<sequence>MWNFIRFFFVKMEISDFFWVSVLCEGEEKKRSLEEKANLPSMRIPATKEDRLYKWTDLGCCCWFRALKR</sequence>
<comment type="caution">
    <text evidence="1">The sequence shown here is derived from an EMBL/GenBank/DDBJ whole genome shotgun (WGS) entry which is preliminary data.</text>
</comment>
<dbReference type="EMBL" id="CAMGYJ010000004">
    <property type="protein sequence ID" value="CAI0401989.1"/>
    <property type="molecule type" value="Genomic_DNA"/>
</dbReference>
<reference evidence="1" key="1">
    <citation type="submission" date="2022-08" db="EMBL/GenBank/DDBJ databases">
        <authorList>
            <person name="Gutierrez-Valencia J."/>
        </authorList>
    </citation>
    <scope>NUCLEOTIDE SEQUENCE</scope>
</reference>
<dbReference type="Proteomes" id="UP001154282">
    <property type="component" value="Unassembled WGS sequence"/>
</dbReference>
<proteinExistence type="predicted"/>